<reference evidence="1" key="1">
    <citation type="submission" date="2021-06" db="EMBL/GenBank/DDBJ databases">
        <authorList>
            <person name="Kallberg Y."/>
            <person name="Tangrot J."/>
            <person name="Rosling A."/>
        </authorList>
    </citation>
    <scope>NUCLEOTIDE SEQUENCE</scope>
    <source>
        <strain evidence="1">IA702</strain>
    </source>
</reference>
<evidence type="ECO:0000313" key="2">
    <source>
        <dbReference type="Proteomes" id="UP000789572"/>
    </source>
</evidence>
<protein>
    <submittedName>
        <fullName evidence="1">1783_t:CDS:1</fullName>
    </submittedName>
</protein>
<gene>
    <name evidence="1" type="ORF">POCULU_LOCUS11076</name>
</gene>
<keyword evidence="2" id="KW-1185">Reference proteome</keyword>
<accession>A0A9N9EGI2</accession>
<comment type="caution">
    <text evidence="1">The sequence shown here is derived from an EMBL/GenBank/DDBJ whole genome shotgun (WGS) entry which is preliminary data.</text>
</comment>
<evidence type="ECO:0000313" key="1">
    <source>
        <dbReference type="EMBL" id="CAG8672996.1"/>
    </source>
</evidence>
<dbReference type="AlphaFoldDB" id="A0A9N9EGI2"/>
<dbReference type="EMBL" id="CAJVPJ010007028">
    <property type="protein sequence ID" value="CAG8672996.1"/>
    <property type="molecule type" value="Genomic_DNA"/>
</dbReference>
<sequence length="39" mass="4605">NELENINYSDRVGMSYEKDTAKREAITKHIITHKDDRNV</sequence>
<name>A0A9N9EGI2_9GLOM</name>
<proteinExistence type="predicted"/>
<organism evidence="1 2">
    <name type="scientific">Paraglomus occultum</name>
    <dbReference type="NCBI Taxonomy" id="144539"/>
    <lineage>
        <taxon>Eukaryota</taxon>
        <taxon>Fungi</taxon>
        <taxon>Fungi incertae sedis</taxon>
        <taxon>Mucoromycota</taxon>
        <taxon>Glomeromycotina</taxon>
        <taxon>Glomeromycetes</taxon>
        <taxon>Paraglomerales</taxon>
        <taxon>Paraglomeraceae</taxon>
        <taxon>Paraglomus</taxon>
    </lineage>
</organism>
<dbReference type="Proteomes" id="UP000789572">
    <property type="component" value="Unassembled WGS sequence"/>
</dbReference>
<feature type="non-terminal residue" evidence="1">
    <location>
        <position position="1"/>
    </location>
</feature>